<evidence type="ECO:0000313" key="1">
    <source>
        <dbReference type="EMBL" id="KAH3784014.1"/>
    </source>
</evidence>
<sequence length="55" mass="5771">MCDAQDGVSGSHMRRAYVGSRHARQQNIVAIGAGAHSIVSLSQSDVLDTDVCKTA</sequence>
<proteinExistence type="predicted"/>
<keyword evidence="2" id="KW-1185">Reference proteome</keyword>
<dbReference type="EMBL" id="JAIWYP010000008">
    <property type="protein sequence ID" value="KAH3784014.1"/>
    <property type="molecule type" value="Genomic_DNA"/>
</dbReference>
<reference evidence="1" key="2">
    <citation type="submission" date="2020-11" db="EMBL/GenBank/DDBJ databases">
        <authorList>
            <person name="McCartney M.A."/>
            <person name="Auch B."/>
            <person name="Kono T."/>
            <person name="Mallez S."/>
            <person name="Becker A."/>
            <person name="Gohl D.M."/>
            <person name="Silverstein K.A.T."/>
            <person name="Koren S."/>
            <person name="Bechman K.B."/>
            <person name="Herman A."/>
            <person name="Abrahante J.E."/>
            <person name="Garbe J."/>
        </authorList>
    </citation>
    <scope>NUCLEOTIDE SEQUENCE</scope>
    <source>
        <strain evidence="1">Duluth1</strain>
        <tissue evidence="1">Whole animal</tissue>
    </source>
</reference>
<dbReference type="Proteomes" id="UP000828390">
    <property type="component" value="Unassembled WGS sequence"/>
</dbReference>
<name>A0A9D4ENM5_DREPO</name>
<accession>A0A9D4ENM5</accession>
<protein>
    <submittedName>
        <fullName evidence="1">Uncharacterized protein</fullName>
    </submittedName>
</protein>
<comment type="caution">
    <text evidence="1">The sequence shown here is derived from an EMBL/GenBank/DDBJ whole genome shotgun (WGS) entry which is preliminary data.</text>
</comment>
<organism evidence="1 2">
    <name type="scientific">Dreissena polymorpha</name>
    <name type="common">Zebra mussel</name>
    <name type="synonym">Mytilus polymorpha</name>
    <dbReference type="NCBI Taxonomy" id="45954"/>
    <lineage>
        <taxon>Eukaryota</taxon>
        <taxon>Metazoa</taxon>
        <taxon>Spiralia</taxon>
        <taxon>Lophotrochozoa</taxon>
        <taxon>Mollusca</taxon>
        <taxon>Bivalvia</taxon>
        <taxon>Autobranchia</taxon>
        <taxon>Heteroconchia</taxon>
        <taxon>Euheterodonta</taxon>
        <taxon>Imparidentia</taxon>
        <taxon>Neoheterodontei</taxon>
        <taxon>Myida</taxon>
        <taxon>Dreissenoidea</taxon>
        <taxon>Dreissenidae</taxon>
        <taxon>Dreissena</taxon>
    </lineage>
</organism>
<reference evidence="1" key="1">
    <citation type="journal article" date="2019" name="bioRxiv">
        <title>The Genome of the Zebra Mussel, Dreissena polymorpha: A Resource for Invasive Species Research.</title>
        <authorList>
            <person name="McCartney M.A."/>
            <person name="Auch B."/>
            <person name="Kono T."/>
            <person name="Mallez S."/>
            <person name="Zhang Y."/>
            <person name="Obille A."/>
            <person name="Becker A."/>
            <person name="Abrahante J.E."/>
            <person name="Garbe J."/>
            <person name="Badalamenti J.P."/>
            <person name="Herman A."/>
            <person name="Mangelson H."/>
            <person name="Liachko I."/>
            <person name="Sullivan S."/>
            <person name="Sone E.D."/>
            <person name="Koren S."/>
            <person name="Silverstein K.A.T."/>
            <person name="Beckman K.B."/>
            <person name="Gohl D.M."/>
        </authorList>
    </citation>
    <scope>NUCLEOTIDE SEQUENCE</scope>
    <source>
        <strain evidence="1">Duluth1</strain>
        <tissue evidence="1">Whole animal</tissue>
    </source>
</reference>
<dbReference type="AlphaFoldDB" id="A0A9D4ENM5"/>
<evidence type="ECO:0000313" key="2">
    <source>
        <dbReference type="Proteomes" id="UP000828390"/>
    </source>
</evidence>
<gene>
    <name evidence="1" type="ORF">DPMN_161964</name>
</gene>